<dbReference type="Proteomes" id="UP000192923">
    <property type="component" value="Unassembled WGS sequence"/>
</dbReference>
<dbReference type="OrthoDB" id="9800707at2"/>
<organism evidence="1 2">
    <name type="scientific">Methylomagnum ishizawai</name>
    <dbReference type="NCBI Taxonomy" id="1760988"/>
    <lineage>
        <taxon>Bacteria</taxon>
        <taxon>Pseudomonadati</taxon>
        <taxon>Pseudomonadota</taxon>
        <taxon>Gammaproteobacteria</taxon>
        <taxon>Methylococcales</taxon>
        <taxon>Methylococcaceae</taxon>
        <taxon>Methylomagnum</taxon>
    </lineage>
</organism>
<sequence length="107" mass="12550">MNVEELEREISQLPAPELKQFSQWFDEFKAEQWDKQVEEDILSGRLDTVAKQRVQEAIPFPKKTTLAQRESLHQAGERLDAKLRGLGLGEDELLEDFKQWRRQRGNA</sequence>
<name>A0A1Y6CY26_9GAMM</name>
<evidence type="ECO:0000313" key="2">
    <source>
        <dbReference type="Proteomes" id="UP000192923"/>
    </source>
</evidence>
<dbReference type="AlphaFoldDB" id="A0A1Y6CY26"/>
<dbReference type="EMBL" id="FXAM01000001">
    <property type="protein sequence ID" value="SMF95277.1"/>
    <property type="molecule type" value="Genomic_DNA"/>
</dbReference>
<reference evidence="1 2" key="1">
    <citation type="submission" date="2016-12" db="EMBL/GenBank/DDBJ databases">
        <authorList>
            <person name="Song W.-J."/>
            <person name="Kurnit D.M."/>
        </authorList>
    </citation>
    <scope>NUCLEOTIDE SEQUENCE [LARGE SCALE GENOMIC DNA]</scope>
    <source>
        <strain evidence="1 2">175</strain>
    </source>
</reference>
<evidence type="ECO:0000313" key="1">
    <source>
        <dbReference type="EMBL" id="SMF95277.1"/>
    </source>
</evidence>
<dbReference type="RefSeq" id="WP_085213360.1">
    <property type="nucleotide sequence ID" value="NZ_FXAM01000001.1"/>
</dbReference>
<protein>
    <submittedName>
        <fullName evidence="1">Uncharacterized protein</fullName>
    </submittedName>
</protein>
<accession>A0A1Y6CY26</accession>
<gene>
    <name evidence="1" type="ORF">SAMN02949497_2636</name>
</gene>
<proteinExistence type="predicted"/>
<dbReference type="STRING" id="1760988.SAMN02949497_2636"/>
<keyword evidence="2" id="KW-1185">Reference proteome</keyword>